<feature type="domain" description="GH16" evidence="7">
    <location>
        <begin position="61"/>
        <end position="272"/>
    </location>
</feature>
<evidence type="ECO:0000256" key="5">
    <source>
        <dbReference type="SAM" id="Phobius"/>
    </source>
</evidence>
<gene>
    <name evidence="8" type="ORF">MAM1_0058d03678</name>
</gene>
<dbReference type="GO" id="GO:0030246">
    <property type="term" value="F:carbohydrate binding"/>
    <property type="evidence" value="ECO:0007669"/>
    <property type="project" value="UniProtKB-KW"/>
</dbReference>
<dbReference type="STRING" id="91626.A0A0C9MQE3"/>
<evidence type="ECO:0000313" key="8">
    <source>
        <dbReference type="EMBL" id="GAN04218.1"/>
    </source>
</evidence>
<feature type="region of interest" description="Disordered" evidence="4">
    <location>
        <begin position="297"/>
        <end position="317"/>
    </location>
</feature>
<keyword evidence="9" id="KW-1185">Reference proteome</keyword>
<reference evidence="8" key="1">
    <citation type="submission" date="2014-09" db="EMBL/GenBank/DDBJ databases">
        <title>Draft genome sequence of an oleaginous Mucoromycotina fungus Mucor ambiguus NBRC6742.</title>
        <authorList>
            <person name="Takeda I."/>
            <person name="Yamane N."/>
            <person name="Morita T."/>
            <person name="Tamano K."/>
            <person name="Machida M."/>
            <person name="Baker S."/>
            <person name="Koike H."/>
        </authorList>
    </citation>
    <scope>NUCLEOTIDE SEQUENCE</scope>
    <source>
        <strain evidence="8">NBRC 6742</strain>
    </source>
</reference>
<name>A0A0C9MQE3_9FUNG</name>
<proteinExistence type="predicted"/>
<dbReference type="InterPro" id="IPR013320">
    <property type="entry name" value="ConA-like_dom_sf"/>
</dbReference>
<dbReference type="Proteomes" id="UP000053815">
    <property type="component" value="Unassembled WGS sequence"/>
</dbReference>
<evidence type="ECO:0000256" key="6">
    <source>
        <dbReference type="SAM" id="SignalP"/>
    </source>
</evidence>
<organism evidence="8">
    <name type="scientific">Mucor ambiguus</name>
    <dbReference type="NCBI Taxonomy" id="91626"/>
    <lineage>
        <taxon>Eukaryota</taxon>
        <taxon>Fungi</taxon>
        <taxon>Fungi incertae sedis</taxon>
        <taxon>Mucoromycota</taxon>
        <taxon>Mucoromycotina</taxon>
        <taxon>Mucoromycetes</taxon>
        <taxon>Mucorales</taxon>
        <taxon>Mucorineae</taxon>
        <taxon>Mucoraceae</taxon>
        <taxon>Mucor</taxon>
    </lineage>
</organism>
<keyword evidence="5" id="KW-0812">Transmembrane</keyword>
<keyword evidence="5" id="KW-1133">Transmembrane helix</keyword>
<evidence type="ECO:0000256" key="1">
    <source>
        <dbReference type="ARBA" id="ARBA00022801"/>
    </source>
</evidence>
<dbReference type="InterPro" id="IPR000757">
    <property type="entry name" value="Beta-glucanase-like"/>
</dbReference>
<dbReference type="GO" id="GO:0004553">
    <property type="term" value="F:hydrolase activity, hydrolyzing O-glycosyl compounds"/>
    <property type="evidence" value="ECO:0007669"/>
    <property type="project" value="InterPro"/>
</dbReference>
<evidence type="ECO:0000313" key="9">
    <source>
        <dbReference type="Proteomes" id="UP000053815"/>
    </source>
</evidence>
<evidence type="ECO:0000256" key="4">
    <source>
        <dbReference type="SAM" id="MobiDB-lite"/>
    </source>
</evidence>
<dbReference type="PROSITE" id="PS51762">
    <property type="entry name" value="GH16_2"/>
    <property type="match status" value="1"/>
</dbReference>
<dbReference type="SUPFAM" id="SSF49899">
    <property type="entry name" value="Concanavalin A-like lectins/glucanases"/>
    <property type="match status" value="1"/>
</dbReference>
<dbReference type="PANTHER" id="PTHR38121:SF2">
    <property type="entry name" value="ACYLTRANSFERASE 3 DOMAIN-CONTAINING PROTEIN"/>
    <property type="match status" value="1"/>
</dbReference>
<dbReference type="OrthoDB" id="25131at2759"/>
<dbReference type="AlphaFoldDB" id="A0A0C9MQE3"/>
<keyword evidence="1" id="KW-0378">Hydrolase</keyword>
<accession>A0A0C9MQE3</accession>
<sequence length="367" mass="41368">MILLIVLVYTSFALAAQISTFSQCDCGYSDPATLATWSEMWHMNFEKNDGSTAAMQQQQLYSYKELFFSSYIIEAKFNDSYPRVFRKENVRIHDESLEVRVTVDPTKSKPVERIQCGGVGTNRLNFMYGSFRSYMRATKVNGTVAGMFLYNTQGEIDIELLSAVQPSQAYFAMHPGLIENGKASSLTHGNVQLGFDPADDFHEYRFDWFPNLTVFYVDGMESYRMTTNVLNLPSRVMFNHWTDGNANFSQGPAKEDASINIKNMTFFFNSSDINSVPTCLNSRAACDIQKITRALQNGSEQASTSSTGNNNGSDEDALFNPFERTKASLTSGTTMIGQQDLLYSYCIYTLLFASIWLVFTPYTLIFT</sequence>
<dbReference type="InterPro" id="IPR008264">
    <property type="entry name" value="Beta_glucanase"/>
</dbReference>
<dbReference type="CDD" id="cd00413">
    <property type="entry name" value="Glyco_hydrolase_16"/>
    <property type="match status" value="1"/>
</dbReference>
<keyword evidence="8" id="KW-0430">Lectin</keyword>
<keyword evidence="2" id="KW-0326">Glycosidase</keyword>
<feature type="active site" description="Nucleophile" evidence="3">
    <location>
        <position position="155"/>
    </location>
</feature>
<dbReference type="Gene3D" id="2.60.120.200">
    <property type="match status" value="1"/>
</dbReference>
<protein>
    <submittedName>
        <fullName evidence="8">Concanavalin A-like lectin/glucanase</fullName>
    </submittedName>
</protein>
<dbReference type="EMBL" id="DF836347">
    <property type="protein sequence ID" value="GAN04218.1"/>
    <property type="molecule type" value="Genomic_DNA"/>
</dbReference>
<feature type="active site" description="Proton donor" evidence="3">
    <location>
        <position position="159"/>
    </location>
</feature>
<evidence type="ECO:0000256" key="3">
    <source>
        <dbReference type="PIRSR" id="PIRSR608264-1"/>
    </source>
</evidence>
<dbReference type="Pfam" id="PF00722">
    <property type="entry name" value="Glyco_hydro_16"/>
    <property type="match status" value="1"/>
</dbReference>
<feature type="compositionally biased region" description="Low complexity" evidence="4">
    <location>
        <begin position="303"/>
        <end position="312"/>
    </location>
</feature>
<dbReference type="GO" id="GO:0005975">
    <property type="term" value="P:carbohydrate metabolic process"/>
    <property type="evidence" value="ECO:0007669"/>
    <property type="project" value="InterPro"/>
</dbReference>
<evidence type="ECO:0000259" key="7">
    <source>
        <dbReference type="PROSITE" id="PS51762"/>
    </source>
</evidence>
<evidence type="ECO:0000256" key="2">
    <source>
        <dbReference type="ARBA" id="ARBA00023295"/>
    </source>
</evidence>
<keyword evidence="5" id="KW-0472">Membrane</keyword>
<dbReference type="PANTHER" id="PTHR38121">
    <property type="entry name" value="GH16 DOMAIN-CONTAINING PROTEIN"/>
    <property type="match status" value="1"/>
</dbReference>
<feature type="signal peptide" evidence="6">
    <location>
        <begin position="1"/>
        <end position="15"/>
    </location>
</feature>
<feature type="chain" id="PRO_5012136004" evidence="6">
    <location>
        <begin position="16"/>
        <end position="367"/>
    </location>
</feature>
<dbReference type="PRINTS" id="PR00737">
    <property type="entry name" value="GLHYDRLASE16"/>
</dbReference>
<feature type="transmembrane region" description="Helical" evidence="5">
    <location>
        <begin position="342"/>
        <end position="365"/>
    </location>
</feature>
<keyword evidence="6" id="KW-0732">Signal</keyword>